<dbReference type="EMBL" id="VCKY01000274">
    <property type="protein sequence ID" value="TMR08721.1"/>
    <property type="molecule type" value="Genomic_DNA"/>
</dbReference>
<evidence type="ECO:0000313" key="4">
    <source>
        <dbReference type="Proteomes" id="UP000309128"/>
    </source>
</evidence>
<organism evidence="3 4">
    <name type="scientific">Nonomuraea turkmeniaca</name>
    <dbReference type="NCBI Taxonomy" id="103838"/>
    <lineage>
        <taxon>Bacteria</taxon>
        <taxon>Bacillati</taxon>
        <taxon>Actinomycetota</taxon>
        <taxon>Actinomycetes</taxon>
        <taxon>Streptosporangiales</taxon>
        <taxon>Streptosporangiaceae</taxon>
        <taxon>Nonomuraea</taxon>
    </lineage>
</organism>
<evidence type="ECO:0000256" key="1">
    <source>
        <dbReference type="SAM" id="MobiDB-lite"/>
    </source>
</evidence>
<reference evidence="3 4" key="1">
    <citation type="submission" date="2019-05" db="EMBL/GenBank/DDBJ databases">
        <title>Draft genome sequence of Nonomuraea turkmeniaca DSM 43926.</title>
        <authorList>
            <person name="Saricaoglu S."/>
            <person name="Isik K."/>
        </authorList>
    </citation>
    <scope>NUCLEOTIDE SEQUENCE [LARGE SCALE GENOMIC DNA]</scope>
    <source>
        <strain evidence="3 4">DSM 43926</strain>
    </source>
</reference>
<proteinExistence type="predicted"/>
<evidence type="ECO:0000313" key="3">
    <source>
        <dbReference type="EMBL" id="TMR08721.1"/>
    </source>
</evidence>
<comment type="caution">
    <text evidence="3">The sequence shown here is derived from an EMBL/GenBank/DDBJ whole genome shotgun (WGS) entry which is preliminary data.</text>
</comment>
<dbReference type="Pfam" id="PF01636">
    <property type="entry name" value="APH"/>
    <property type="match status" value="1"/>
</dbReference>
<name>A0A5S4EYD0_9ACTN</name>
<sequence>MLSTLPLAAFEATMPTPSPSSSSSPSPPPLGRTAVRPAWQTLPEPVRHAVAEQLPAPIASVADQGGGFTPGIAAQLRLADGTAVFVKAVPATHPLAEVYRHEGHTAARLPLATPAPRLRWTATTGAWVVLVFDNVDGRHPDLTPGSADISRVVNAVAAMSEALTPCPILDVEPSSTARGDWLHGWDLIAGQVPADLGAWERRHLNDLIKAETLWRAHANGSTLVHGDIRPDNLLVTVDGTVAVVDWARASRGASWQDVADLVPHLIMAGHTPAAAESCLAETPAWQKTGVEVLTSYAVAYAGYWTGMSRQPAPEGVPHLRSYQRHAATAAIAWVRHRADATSPVA</sequence>
<dbReference type="SUPFAM" id="SSF56112">
    <property type="entry name" value="Protein kinase-like (PK-like)"/>
    <property type="match status" value="1"/>
</dbReference>
<dbReference type="InterPro" id="IPR002575">
    <property type="entry name" value="Aminoglycoside_PTrfase"/>
</dbReference>
<keyword evidence="4" id="KW-1185">Reference proteome</keyword>
<protein>
    <submittedName>
        <fullName evidence="3">Aminoglycoside phosphotransferase family protein</fullName>
    </submittedName>
</protein>
<gene>
    <name evidence="3" type="ORF">ETD86_46595</name>
</gene>
<keyword evidence="3" id="KW-0808">Transferase</keyword>
<dbReference type="OrthoDB" id="2570531at2"/>
<accession>A0A5S4EYD0</accession>
<dbReference type="InterPro" id="IPR011009">
    <property type="entry name" value="Kinase-like_dom_sf"/>
</dbReference>
<dbReference type="Gene3D" id="3.90.1200.10">
    <property type="match status" value="1"/>
</dbReference>
<dbReference type="AlphaFoldDB" id="A0A5S4EYD0"/>
<dbReference type="Proteomes" id="UP000309128">
    <property type="component" value="Unassembled WGS sequence"/>
</dbReference>
<dbReference type="GO" id="GO:0016740">
    <property type="term" value="F:transferase activity"/>
    <property type="evidence" value="ECO:0007669"/>
    <property type="project" value="UniProtKB-KW"/>
</dbReference>
<dbReference type="RefSeq" id="WP_138673042.1">
    <property type="nucleotide sequence ID" value="NZ_VCKY01000274.1"/>
</dbReference>
<evidence type="ECO:0000259" key="2">
    <source>
        <dbReference type="Pfam" id="PF01636"/>
    </source>
</evidence>
<feature type="domain" description="Aminoglycoside phosphotransferase" evidence="2">
    <location>
        <begin position="100"/>
        <end position="276"/>
    </location>
</feature>
<feature type="region of interest" description="Disordered" evidence="1">
    <location>
        <begin position="10"/>
        <end position="34"/>
    </location>
</feature>